<dbReference type="InterPro" id="IPR047045">
    <property type="entry name" value="CobQ_N"/>
</dbReference>
<feature type="domain" description="CobB/CobQ-like glutamine amidotransferase" evidence="11">
    <location>
        <begin position="554"/>
        <end position="750"/>
    </location>
</feature>
<feature type="active site" description="Nucleophile" evidence="7">
    <location>
        <position position="630"/>
    </location>
</feature>
<name>A0A6V8NA81_9BACT</name>
<dbReference type="InterPro" id="IPR004459">
    <property type="entry name" value="CobQ_synth"/>
</dbReference>
<dbReference type="GO" id="GO:0032259">
    <property type="term" value="P:methylation"/>
    <property type="evidence" value="ECO:0007669"/>
    <property type="project" value="UniProtKB-KW"/>
</dbReference>
<evidence type="ECO:0000259" key="9">
    <source>
        <dbReference type="Pfam" id="PF00590"/>
    </source>
</evidence>
<dbReference type="Proteomes" id="UP000587586">
    <property type="component" value="Unassembled WGS sequence"/>
</dbReference>
<evidence type="ECO:0000256" key="3">
    <source>
        <dbReference type="ARBA" id="ARBA00022603"/>
    </source>
</evidence>
<dbReference type="Pfam" id="PF07685">
    <property type="entry name" value="GATase_3"/>
    <property type="match status" value="1"/>
</dbReference>
<dbReference type="Gene3D" id="3.40.50.300">
    <property type="entry name" value="P-loop containing nucleotide triphosphate hydrolases"/>
    <property type="match status" value="1"/>
</dbReference>
<evidence type="ECO:0000256" key="6">
    <source>
        <dbReference type="ARBA" id="ARBA00022962"/>
    </source>
</evidence>
<dbReference type="EMBL" id="BLXZ01000004">
    <property type="protein sequence ID" value="GFO68727.1"/>
    <property type="molecule type" value="Genomic_DNA"/>
</dbReference>
<dbReference type="GO" id="GO:0015420">
    <property type="term" value="F:ABC-type vitamin B12 transporter activity"/>
    <property type="evidence" value="ECO:0007669"/>
    <property type="project" value="UniProtKB-UniRule"/>
</dbReference>
<dbReference type="Pfam" id="PF01656">
    <property type="entry name" value="CbiA"/>
    <property type="match status" value="1"/>
</dbReference>
<evidence type="ECO:0000313" key="12">
    <source>
        <dbReference type="EMBL" id="GFO68727.1"/>
    </source>
</evidence>
<dbReference type="PROSITE" id="PS51274">
    <property type="entry name" value="GATASE_COBBQ"/>
    <property type="match status" value="1"/>
</dbReference>
<evidence type="ECO:0000259" key="10">
    <source>
        <dbReference type="Pfam" id="PF01656"/>
    </source>
</evidence>
<dbReference type="PANTHER" id="PTHR21343:SF1">
    <property type="entry name" value="COBYRIC ACID SYNTHASE"/>
    <property type="match status" value="1"/>
</dbReference>
<dbReference type="RefSeq" id="WP_183361279.1">
    <property type="nucleotide sequence ID" value="NZ_BLXZ01000004.1"/>
</dbReference>
<sequence>MSKLFVVGIGPGGLNHMTFEAHQAIEQADVVVGYQTYLEFIEPLLAGKEVVSSGMMREVERCQQALAIAAEGKKVALVSSGDAGIYGMAGLALELAEPKLDAPPTAYRDVEIVVVPGVSAVQAAASVLGAPLMHDFAVISLSDLMTPLDLIRKRLRAAAEADFVVALYNPRSKGRVTQIEEAAAILIEARGPQVPVGIVRNACRSGESRIVTTLGEMLNHPIDMFSIVIIGNAATRISADGRIVTPRGYEPEGSRNRRRTPAAAEEGGQGPAEPAPTHSPLANSPSPLAGEGRGEGEGEGAVMFCGTGSDVGKSVLSAGFCRILKRRGISVAPFKSQNMALNSAVTPEGGEIGRAQAVQAEACGIAPHTDMNPILLKPNSDTGSQVVVQGKPVGNMVVKEYNAYKPQAFEKVRESFERLKSRFSFIVMEGAGSIAEINLRAHDIANLKVAAMAKAPAILIADIDRGGVFAQIVGTLELLTPEEKALVKGVIINKFRGDASLLAPGIRQVEERTGVPVLGVLPWVKGLGIAEEDSVALQRRENPSSSAAAEGKLKVGVIKLPRISNYTDFAALEAEPDLALFYLEDPSEVFSMDLLVLPGTKSTLVDLEFLHCKGFAEAIRAFRGPIAGICGGFQMLGNLVRDPDHVEGTLTRVAGLELLDVETVMLGVKETHLVEAELLPAARELVPGCAPALSGYEIHMGETSLGAGARPFARLDARSGAAAEVTDGAVSADGRVFGTYLHGIFDNHDFRTAYLNRLRRKKGLPERATVAAQQDPFDRLADHMERHLDLERILAICGVDCSR</sequence>
<reference evidence="13" key="1">
    <citation type="submission" date="2020-06" db="EMBL/GenBank/DDBJ databases">
        <title>Draft genomic sequecing of Geomonas sp. Red745.</title>
        <authorList>
            <person name="Itoh H."/>
            <person name="Xu Z.X."/>
            <person name="Ushijima N."/>
            <person name="Masuda Y."/>
            <person name="Shiratori Y."/>
            <person name="Senoo K."/>
        </authorList>
    </citation>
    <scope>NUCLEOTIDE SEQUENCE [LARGE SCALE GENOMIC DNA]</scope>
    <source>
        <strain evidence="13">Red745</strain>
    </source>
</reference>
<dbReference type="PANTHER" id="PTHR21343">
    <property type="entry name" value="DETHIOBIOTIN SYNTHETASE"/>
    <property type="match status" value="1"/>
</dbReference>
<dbReference type="CDD" id="cd11646">
    <property type="entry name" value="Precorrin_3B_C17_MT"/>
    <property type="match status" value="1"/>
</dbReference>
<feature type="domain" description="CobQ/CobB/MinD/ParA nucleotide binding" evidence="10">
    <location>
        <begin position="302"/>
        <end position="532"/>
    </location>
</feature>
<dbReference type="InterPro" id="IPR027417">
    <property type="entry name" value="P-loop_NTPase"/>
</dbReference>
<evidence type="ECO:0000313" key="13">
    <source>
        <dbReference type="Proteomes" id="UP000587586"/>
    </source>
</evidence>
<dbReference type="GO" id="GO:0008168">
    <property type="term" value="F:methyltransferase activity"/>
    <property type="evidence" value="ECO:0007669"/>
    <property type="project" value="UniProtKB-KW"/>
</dbReference>
<feature type="region of interest" description="Disordered" evidence="8">
    <location>
        <begin position="244"/>
        <end position="301"/>
    </location>
</feature>
<dbReference type="NCBIfam" id="TIGR00313">
    <property type="entry name" value="cobQ"/>
    <property type="match status" value="1"/>
</dbReference>
<dbReference type="Gene3D" id="3.40.50.880">
    <property type="match status" value="1"/>
</dbReference>
<dbReference type="InterPro" id="IPR029062">
    <property type="entry name" value="Class_I_gatase-like"/>
</dbReference>
<dbReference type="InterPro" id="IPR014776">
    <property type="entry name" value="4pyrrole_Mease_sub2"/>
</dbReference>
<feature type="compositionally biased region" description="Low complexity" evidence="8">
    <location>
        <begin position="261"/>
        <end position="276"/>
    </location>
</feature>
<comment type="pathway">
    <text evidence="1 7">Cofactor biosynthesis; adenosylcobalamin biosynthesis.</text>
</comment>
<comment type="function">
    <text evidence="7">Catalyzes amidations at positions B, D, E, and G on adenosylcobyrinic A,C-diamide. NH(2) groups are provided by glutamine, and one molecule of ATP is hydrogenolyzed for each amidation.</text>
</comment>
<dbReference type="InterPro" id="IPR006363">
    <property type="entry name" value="Cbl_synth_CobJ/CibH_dom"/>
</dbReference>
<dbReference type="InterPro" id="IPR011698">
    <property type="entry name" value="GATase_3"/>
</dbReference>
<dbReference type="SUPFAM" id="SSF52317">
    <property type="entry name" value="Class I glutamine amidotransferase-like"/>
    <property type="match status" value="1"/>
</dbReference>
<dbReference type="Gene3D" id="3.30.950.10">
    <property type="entry name" value="Methyltransferase, Cobalt-precorrin-4 Transmethylase, Domain 2"/>
    <property type="match status" value="1"/>
</dbReference>
<keyword evidence="13" id="KW-1185">Reference proteome</keyword>
<evidence type="ECO:0000259" key="11">
    <source>
        <dbReference type="Pfam" id="PF07685"/>
    </source>
</evidence>
<dbReference type="Gene3D" id="3.40.1010.10">
    <property type="entry name" value="Cobalt-precorrin-4 Transmethylase, Domain 1"/>
    <property type="match status" value="1"/>
</dbReference>
<evidence type="ECO:0000256" key="8">
    <source>
        <dbReference type="SAM" id="MobiDB-lite"/>
    </source>
</evidence>
<evidence type="ECO:0000256" key="4">
    <source>
        <dbReference type="ARBA" id="ARBA00022679"/>
    </source>
</evidence>
<dbReference type="UniPathway" id="UPA00148"/>
<dbReference type="SUPFAM" id="SSF53790">
    <property type="entry name" value="Tetrapyrrole methylase"/>
    <property type="match status" value="1"/>
</dbReference>
<dbReference type="Pfam" id="PF00590">
    <property type="entry name" value="TP_methylase"/>
    <property type="match status" value="1"/>
</dbReference>
<dbReference type="InterPro" id="IPR014777">
    <property type="entry name" value="4pyrrole_Mease_sub1"/>
</dbReference>
<keyword evidence="5" id="KW-0949">S-adenosyl-L-methionine</keyword>
<dbReference type="HAMAP" id="MF_00028">
    <property type="entry name" value="CobQ"/>
    <property type="match status" value="1"/>
</dbReference>
<dbReference type="InterPro" id="IPR000878">
    <property type="entry name" value="4pyrrol_Mease"/>
</dbReference>
<gene>
    <name evidence="12" type="primary">cbiH</name>
    <name evidence="7" type="synonym">cobQ</name>
    <name evidence="12" type="ORF">GMLC_23060</name>
</gene>
<dbReference type="GO" id="GO:0009236">
    <property type="term" value="P:cobalamin biosynthetic process"/>
    <property type="evidence" value="ECO:0007669"/>
    <property type="project" value="UniProtKB-UniRule"/>
</dbReference>
<evidence type="ECO:0000256" key="2">
    <source>
        <dbReference type="ARBA" id="ARBA00022573"/>
    </source>
</evidence>
<dbReference type="CDD" id="cd01750">
    <property type="entry name" value="GATase1_CobQ"/>
    <property type="match status" value="1"/>
</dbReference>
<feature type="domain" description="Tetrapyrrole methylase" evidence="9">
    <location>
        <begin position="3"/>
        <end position="217"/>
    </location>
</feature>
<keyword evidence="3" id="KW-0489">Methyltransferase</keyword>
<dbReference type="NCBIfam" id="NF001989">
    <property type="entry name" value="PRK00784.1"/>
    <property type="match status" value="1"/>
</dbReference>
<dbReference type="InterPro" id="IPR033949">
    <property type="entry name" value="CobQ_GATase1"/>
</dbReference>
<accession>A0A6V8NA81</accession>
<keyword evidence="4" id="KW-0808">Transferase</keyword>
<feature type="active site" evidence="7">
    <location>
        <position position="742"/>
    </location>
</feature>
<dbReference type="InterPro" id="IPR035996">
    <property type="entry name" value="4pyrrol_Methylase_sf"/>
</dbReference>
<keyword evidence="6 7" id="KW-0315">Glutamine amidotransferase</keyword>
<keyword evidence="2 7" id="KW-0169">Cobalamin biosynthesis</keyword>
<evidence type="ECO:0000256" key="5">
    <source>
        <dbReference type="ARBA" id="ARBA00022691"/>
    </source>
</evidence>
<dbReference type="CDD" id="cd05389">
    <property type="entry name" value="CobQ_N"/>
    <property type="match status" value="1"/>
</dbReference>
<comment type="caution">
    <text evidence="12">The sequence shown here is derived from an EMBL/GenBank/DDBJ whole genome shotgun (WGS) entry which is preliminary data.</text>
</comment>
<evidence type="ECO:0000256" key="7">
    <source>
        <dbReference type="HAMAP-Rule" id="MF_00028"/>
    </source>
</evidence>
<dbReference type="NCBIfam" id="TIGR01466">
    <property type="entry name" value="cobJ_cbiH"/>
    <property type="match status" value="1"/>
</dbReference>
<proteinExistence type="inferred from homology"/>
<evidence type="ECO:0000256" key="1">
    <source>
        <dbReference type="ARBA" id="ARBA00004953"/>
    </source>
</evidence>
<dbReference type="SUPFAM" id="SSF52540">
    <property type="entry name" value="P-loop containing nucleoside triphosphate hydrolases"/>
    <property type="match status" value="1"/>
</dbReference>
<protein>
    <recommendedName>
        <fullName evidence="7">Cobyric acid synthase</fullName>
    </recommendedName>
</protein>
<organism evidence="12 13">
    <name type="scientific">Geomonas limicola</name>
    <dbReference type="NCBI Taxonomy" id="2740186"/>
    <lineage>
        <taxon>Bacteria</taxon>
        <taxon>Pseudomonadati</taxon>
        <taxon>Thermodesulfobacteriota</taxon>
        <taxon>Desulfuromonadia</taxon>
        <taxon>Geobacterales</taxon>
        <taxon>Geobacteraceae</taxon>
        <taxon>Geomonas</taxon>
    </lineage>
</organism>
<dbReference type="AlphaFoldDB" id="A0A6V8NA81"/>
<dbReference type="InterPro" id="IPR002586">
    <property type="entry name" value="CobQ/CobB/MinD/ParA_Nub-bd_dom"/>
</dbReference>
<comment type="similarity">
    <text evidence="7">Belongs to the CobB/CobQ family. CobQ subfamily.</text>
</comment>